<evidence type="ECO:0000313" key="1">
    <source>
        <dbReference type="EMBL" id="MBM7714320.1"/>
    </source>
</evidence>
<organism evidence="1 2">
    <name type="scientific">Siminovitchia thermophila</name>
    <dbReference type="NCBI Taxonomy" id="1245522"/>
    <lineage>
        <taxon>Bacteria</taxon>
        <taxon>Bacillati</taxon>
        <taxon>Bacillota</taxon>
        <taxon>Bacilli</taxon>
        <taxon>Bacillales</taxon>
        <taxon>Bacillaceae</taxon>
        <taxon>Siminovitchia</taxon>
    </lineage>
</organism>
<keyword evidence="2" id="KW-1185">Reference proteome</keyword>
<dbReference type="RefSeq" id="WP_077113146.1">
    <property type="nucleotide sequence ID" value="NZ_JAFBFH010000006.1"/>
</dbReference>
<name>A0ABS2R4J5_9BACI</name>
<dbReference type="EMBL" id="JAFBFH010000006">
    <property type="protein sequence ID" value="MBM7714320.1"/>
    <property type="molecule type" value="Genomic_DNA"/>
</dbReference>
<gene>
    <name evidence="1" type="ORF">JOC94_001292</name>
</gene>
<accession>A0ABS2R4J5</accession>
<sequence length="78" mass="9015">MKKVAGDLKKDEHSQRVNGLAVMKHQRFLNSLEAAESAHFLNENQSFLSTRKCSDTLLFRDKAIYYADVPEPIRYKTN</sequence>
<dbReference type="Proteomes" id="UP000823485">
    <property type="component" value="Unassembled WGS sequence"/>
</dbReference>
<evidence type="ECO:0000313" key="2">
    <source>
        <dbReference type="Proteomes" id="UP000823485"/>
    </source>
</evidence>
<protein>
    <submittedName>
        <fullName evidence="1">Uncharacterized protein</fullName>
    </submittedName>
</protein>
<reference evidence="1 2" key="1">
    <citation type="submission" date="2021-01" db="EMBL/GenBank/DDBJ databases">
        <title>Genomic Encyclopedia of Type Strains, Phase IV (KMG-IV): sequencing the most valuable type-strain genomes for metagenomic binning, comparative biology and taxonomic classification.</title>
        <authorList>
            <person name="Goeker M."/>
        </authorList>
    </citation>
    <scope>NUCLEOTIDE SEQUENCE [LARGE SCALE GENOMIC DNA]</scope>
    <source>
        <strain evidence="1 2">DSM 105453</strain>
    </source>
</reference>
<comment type="caution">
    <text evidence="1">The sequence shown here is derived from an EMBL/GenBank/DDBJ whole genome shotgun (WGS) entry which is preliminary data.</text>
</comment>
<proteinExistence type="predicted"/>